<evidence type="ECO:0000313" key="1">
    <source>
        <dbReference type="EMBL" id="KAH9511406.1"/>
    </source>
</evidence>
<protein>
    <submittedName>
        <fullName evidence="1">Uncharacterized protein</fullName>
    </submittedName>
</protein>
<proteinExistence type="predicted"/>
<organism evidence="1 2">
    <name type="scientific">Dermatophagoides farinae</name>
    <name type="common">American house dust mite</name>
    <dbReference type="NCBI Taxonomy" id="6954"/>
    <lineage>
        <taxon>Eukaryota</taxon>
        <taxon>Metazoa</taxon>
        <taxon>Ecdysozoa</taxon>
        <taxon>Arthropoda</taxon>
        <taxon>Chelicerata</taxon>
        <taxon>Arachnida</taxon>
        <taxon>Acari</taxon>
        <taxon>Acariformes</taxon>
        <taxon>Sarcoptiformes</taxon>
        <taxon>Astigmata</taxon>
        <taxon>Psoroptidia</taxon>
        <taxon>Analgoidea</taxon>
        <taxon>Pyroglyphidae</taxon>
        <taxon>Dermatophagoidinae</taxon>
        <taxon>Dermatophagoides</taxon>
    </lineage>
</organism>
<gene>
    <name evidence="1" type="ORF">DERF_009871</name>
</gene>
<keyword evidence="2" id="KW-1185">Reference proteome</keyword>
<dbReference type="AlphaFoldDB" id="A0A922HXH2"/>
<reference evidence="1" key="2">
    <citation type="journal article" date="2022" name="Res Sq">
        <title>Comparative Genomics Reveals Insights into the Divergent Evolution of Astigmatic Mites and Household Pest Adaptations.</title>
        <authorList>
            <person name="Xiong Q."/>
            <person name="Wan A.T.-Y."/>
            <person name="Liu X.-Y."/>
            <person name="Fung C.S.-H."/>
            <person name="Xiao X."/>
            <person name="Malainual N."/>
            <person name="Hou J."/>
            <person name="Wang L."/>
            <person name="Wang M."/>
            <person name="Yang K."/>
            <person name="Cui Y."/>
            <person name="Leung E."/>
            <person name="Nong W."/>
            <person name="Shin S.-K."/>
            <person name="Au S."/>
            <person name="Jeong K.Y."/>
            <person name="Chew F.T."/>
            <person name="Hui J."/>
            <person name="Leung T.F."/>
            <person name="Tungtrongchitr A."/>
            <person name="Zhong N."/>
            <person name="Liu Z."/>
            <person name="Tsui S."/>
        </authorList>
    </citation>
    <scope>NUCLEOTIDE SEQUENCE</scope>
    <source>
        <strain evidence="1">Derf</strain>
        <tissue evidence="1">Whole organism</tissue>
    </source>
</reference>
<sequence>MFCHAGFGFVVATGVVLWFCQPYPMLMVNSGVHFNIIYHRAVWCRDQIFLMRWRCLVDSIRSLLLFCQMNTDFKLSLFVGFVHGDFKLINTVPDGSGSMVVYHGTV</sequence>
<evidence type="ECO:0000313" key="2">
    <source>
        <dbReference type="Proteomes" id="UP000790347"/>
    </source>
</evidence>
<dbReference type="EMBL" id="ASGP02000004">
    <property type="protein sequence ID" value="KAH9511406.1"/>
    <property type="molecule type" value="Genomic_DNA"/>
</dbReference>
<reference evidence="1" key="1">
    <citation type="submission" date="2013-05" db="EMBL/GenBank/DDBJ databases">
        <authorList>
            <person name="Yim A.K.Y."/>
            <person name="Chan T.F."/>
            <person name="Ji K.M."/>
            <person name="Liu X.Y."/>
            <person name="Zhou J.W."/>
            <person name="Li R.Q."/>
            <person name="Yang K.Y."/>
            <person name="Li J."/>
            <person name="Li M."/>
            <person name="Law P.T.W."/>
            <person name="Wu Y.L."/>
            <person name="Cai Z.L."/>
            <person name="Qin H."/>
            <person name="Bao Y."/>
            <person name="Leung R.K.K."/>
            <person name="Ng P.K.S."/>
            <person name="Zou J."/>
            <person name="Zhong X.J."/>
            <person name="Ran P.X."/>
            <person name="Zhong N.S."/>
            <person name="Liu Z.G."/>
            <person name="Tsui S.K.W."/>
        </authorList>
    </citation>
    <scope>NUCLEOTIDE SEQUENCE</scope>
    <source>
        <strain evidence="1">Derf</strain>
        <tissue evidence="1">Whole organism</tissue>
    </source>
</reference>
<dbReference type="Proteomes" id="UP000790347">
    <property type="component" value="Unassembled WGS sequence"/>
</dbReference>
<name>A0A922HXH2_DERFA</name>
<accession>A0A922HXH2</accession>
<comment type="caution">
    <text evidence="1">The sequence shown here is derived from an EMBL/GenBank/DDBJ whole genome shotgun (WGS) entry which is preliminary data.</text>
</comment>